<dbReference type="EMBL" id="VMRY01000009">
    <property type="protein sequence ID" value="TVT58511.1"/>
    <property type="molecule type" value="Genomic_DNA"/>
</dbReference>
<sequence>MEQKPFLLIVAVLIGVVIYAYYAPKEAPERAATLTPKQYIELVEQKKQERKQEAAEQARKEASQKAAK</sequence>
<keyword evidence="1" id="KW-0175">Coiled coil</keyword>
<feature type="coiled-coil region" evidence="1">
    <location>
        <begin position="40"/>
        <end position="68"/>
    </location>
</feature>
<evidence type="ECO:0000313" key="4">
    <source>
        <dbReference type="Proteomes" id="UP000317355"/>
    </source>
</evidence>
<dbReference type="Proteomes" id="UP000317355">
    <property type="component" value="Unassembled WGS sequence"/>
</dbReference>
<name>A0A558DBY9_9GAMM</name>
<accession>A0A558DBY9</accession>
<keyword evidence="2" id="KW-0472">Membrane</keyword>
<evidence type="ECO:0000313" key="3">
    <source>
        <dbReference type="EMBL" id="TVT58511.1"/>
    </source>
</evidence>
<protein>
    <submittedName>
        <fullName evidence="3">Aldehyde dehydrogenase</fullName>
    </submittedName>
</protein>
<evidence type="ECO:0000256" key="1">
    <source>
        <dbReference type="SAM" id="Coils"/>
    </source>
</evidence>
<reference evidence="3 4" key="1">
    <citation type="submission" date="2019-07" db="EMBL/GenBank/DDBJ databases">
        <title>The pathways for chlorine oxyanion respiration interact through the shared metabolite chlorate.</title>
        <authorList>
            <person name="Barnum T.P."/>
            <person name="Cheng Y."/>
            <person name="Hill K.A."/>
            <person name="Lucas L.N."/>
            <person name="Carlson H.K."/>
            <person name="Coates J.D."/>
        </authorList>
    </citation>
    <scope>NUCLEOTIDE SEQUENCE [LARGE SCALE GENOMIC DNA]</scope>
    <source>
        <strain evidence="3">BK-3</strain>
    </source>
</reference>
<proteinExistence type="predicted"/>
<organism evidence="3 4">
    <name type="scientific">Sedimenticola thiotaurini</name>
    <dbReference type="NCBI Taxonomy" id="1543721"/>
    <lineage>
        <taxon>Bacteria</taxon>
        <taxon>Pseudomonadati</taxon>
        <taxon>Pseudomonadota</taxon>
        <taxon>Gammaproteobacteria</taxon>
        <taxon>Chromatiales</taxon>
        <taxon>Sedimenticolaceae</taxon>
        <taxon>Sedimenticola</taxon>
    </lineage>
</organism>
<comment type="caution">
    <text evidence="3">The sequence shown here is derived from an EMBL/GenBank/DDBJ whole genome shotgun (WGS) entry which is preliminary data.</text>
</comment>
<evidence type="ECO:0000256" key="2">
    <source>
        <dbReference type="SAM" id="Phobius"/>
    </source>
</evidence>
<feature type="transmembrane region" description="Helical" evidence="2">
    <location>
        <begin position="6"/>
        <end position="23"/>
    </location>
</feature>
<keyword evidence="2" id="KW-0812">Transmembrane</keyword>
<keyword evidence="2" id="KW-1133">Transmembrane helix</keyword>
<gene>
    <name evidence="3" type="ORF">FHK82_03835</name>
</gene>
<dbReference type="AlphaFoldDB" id="A0A558DBY9"/>